<dbReference type="PROSITE" id="PS50862">
    <property type="entry name" value="AA_TRNA_LIGASE_II"/>
    <property type="match status" value="1"/>
</dbReference>
<comment type="similarity">
    <text evidence="2">Belongs to the class-II aminoacyl-tRNA synthetase family.</text>
</comment>
<dbReference type="OrthoDB" id="1931232at2759"/>
<dbReference type="InterPro" id="IPR045864">
    <property type="entry name" value="aa-tRNA-synth_II/BPL/LPL"/>
</dbReference>
<comment type="catalytic activity">
    <reaction evidence="11">
        <text>tRNA(Asn) + L-asparagine + ATP = L-asparaginyl-tRNA(Asn) + AMP + diphosphate + H(+)</text>
        <dbReference type="Rhea" id="RHEA:11180"/>
        <dbReference type="Rhea" id="RHEA-COMP:9659"/>
        <dbReference type="Rhea" id="RHEA-COMP:9674"/>
        <dbReference type="ChEBI" id="CHEBI:15378"/>
        <dbReference type="ChEBI" id="CHEBI:30616"/>
        <dbReference type="ChEBI" id="CHEBI:33019"/>
        <dbReference type="ChEBI" id="CHEBI:58048"/>
        <dbReference type="ChEBI" id="CHEBI:78442"/>
        <dbReference type="ChEBI" id="CHEBI:78515"/>
        <dbReference type="ChEBI" id="CHEBI:456215"/>
        <dbReference type="EC" id="6.1.1.22"/>
    </reaction>
</comment>
<evidence type="ECO:0000256" key="1">
    <source>
        <dbReference type="ARBA" id="ARBA00004496"/>
    </source>
</evidence>
<comment type="subcellular location">
    <subcellularLocation>
        <location evidence="1">Cytoplasm</location>
    </subcellularLocation>
</comment>
<keyword evidence="7" id="KW-0067">ATP-binding</keyword>
<dbReference type="PRINTS" id="PR01042">
    <property type="entry name" value="TRNASYNTHASP"/>
</dbReference>
<organism evidence="13 14">
    <name type="scientific">Anncaliia algerae PRA339</name>
    <dbReference type="NCBI Taxonomy" id="1288291"/>
    <lineage>
        <taxon>Eukaryota</taxon>
        <taxon>Fungi</taxon>
        <taxon>Fungi incertae sedis</taxon>
        <taxon>Microsporidia</taxon>
        <taxon>Tubulinosematoidea</taxon>
        <taxon>Tubulinosematidae</taxon>
        <taxon>Anncaliia</taxon>
    </lineage>
</organism>
<evidence type="ECO:0000313" key="13">
    <source>
        <dbReference type="EMBL" id="KCZ81477.1"/>
    </source>
</evidence>
<dbReference type="EMBL" id="KK365141">
    <property type="protein sequence ID" value="KCZ81477.1"/>
    <property type="molecule type" value="Genomic_DNA"/>
</dbReference>
<evidence type="ECO:0000256" key="8">
    <source>
        <dbReference type="ARBA" id="ARBA00022917"/>
    </source>
</evidence>
<name>A0A059F2Z9_9MICR</name>
<reference evidence="13 14" key="2">
    <citation type="submission" date="2014-03" db="EMBL/GenBank/DDBJ databases">
        <title>The Genome Sequence of Anncaliia algerae insect isolate PRA339.</title>
        <authorList>
            <consortium name="The Broad Institute Genome Sequencing Platform"/>
            <consortium name="The Broad Institute Genome Sequencing Center for Infectious Disease"/>
            <person name="Cuomo C."/>
            <person name="Becnel J."/>
            <person name="Sanscrainte N."/>
            <person name="Walker B."/>
            <person name="Young S.K."/>
            <person name="Zeng Q."/>
            <person name="Gargeya S."/>
            <person name="Fitzgerald M."/>
            <person name="Haas B."/>
            <person name="Abouelleil A."/>
            <person name="Alvarado L."/>
            <person name="Arachchi H.M."/>
            <person name="Berlin A.M."/>
            <person name="Chapman S.B."/>
            <person name="Dewar J."/>
            <person name="Goldberg J."/>
            <person name="Griggs A."/>
            <person name="Gujja S."/>
            <person name="Hansen M."/>
            <person name="Howarth C."/>
            <person name="Imamovic A."/>
            <person name="Larimer J."/>
            <person name="McCowan C."/>
            <person name="Murphy C."/>
            <person name="Neiman D."/>
            <person name="Pearson M."/>
            <person name="Priest M."/>
            <person name="Roberts A."/>
            <person name="Saif S."/>
            <person name="Shea T."/>
            <person name="Sisk P."/>
            <person name="Sykes S."/>
            <person name="Wortman J."/>
            <person name="Nusbaum C."/>
            <person name="Birren B."/>
        </authorList>
    </citation>
    <scope>NUCLEOTIDE SEQUENCE [LARGE SCALE GENOMIC DNA]</scope>
    <source>
        <strain evidence="13 14">PRA339</strain>
    </source>
</reference>
<protein>
    <recommendedName>
        <fullName evidence="3">asparagine--tRNA ligase</fullName>
        <ecNumber evidence="3">6.1.1.22</ecNumber>
    </recommendedName>
    <alternativeName>
        <fullName evidence="10">Asparaginyl-tRNA synthetase</fullName>
    </alternativeName>
</protein>
<dbReference type="InterPro" id="IPR002312">
    <property type="entry name" value="Asp/Asn-tRNA-synth_IIb"/>
</dbReference>
<dbReference type="GO" id="GO:0006421">
    <property type="term" value="P:asparaginyl-tRNA aminoacylation"/>
    <property type="evidence" value="ECO:0007669"/>
    <property type="project" value="TreeGrafter"/>
</dbReference>
<dbReference type="Gene3D" id="2.40.50.140">
    <property type="entry name" value="Nucleic acid-binding proteins"/>
    <property type="match status" value="1"/>
</dbReference>
<dbReference type="STRING" id="1288291.A0A059F2Z9"/>
<dbReference type="SUPFAM" id="SSF55681">
    <property type="entry name" value="Class II aaRS and biotin synthetases"/>
    <property type="match status" value="1"/>
</dbReference>
<dbReference type="PANTHER" id="PTHR22594:SF16">
    <property type="entry name" value="ASPARAGINE--TRNA LIGASE, CYTOPLASMIC"/>
    <property type="match status" value="1"/>
</dbReference>
<dbReference type="GO" id="GO:0004816">
    <property type="term" value="F:asparagine-tRNA ligase activity"/>
    <property type="evidence" value="ECO:0007669"/>
    <property type="project" value="UniProtKB-EC"/>
</dbReference>
<dbReference type="PANTHER" id="PTHR22594">
    <property type="entry name" value="ASPARTYL/LYSYL-TRNA SYNTHETASE"/>
    <property type="match status" value="1"/>
</dbReference>
<evidence type="ECO:0000259" key="12">
    <source>
        <dbReference type="PROSITE" id="PS50862"/>
    </source>
</evidence>
<dbReference type="GO" id="GO:0005524">
    <property type="term" value="F:ATP binding"/>
    <property type="evidence" value="ECO:0007669"/>
    <property type="project" value="UniProtKB-KW"/>
</dbReference>
<evidence type="ECO:0000256" key="3">
    <source>
        <dbReference type="ARBA" id="ARBA00012816"/>
    </source>
</evidence>
<keyword evidence="9" id="KW-0030">Aminoacyl-tRNA synthetase</keyword>
<dbReference type="InterPro" id="IPR012340">
    <property type="entry name" value="NA-bd_OB-fold"/>
</dbReference>
<gene>
    <name evidence="13" type="ORF">H312_01055</name>
</gene>
<evidence type="ECO:0000256" key="5">
    <source>
        <dbReference type="ARBA" id="ARBA00022598"/>
    </source>
</evidence>
<dbReference type="VEuPathDB" id="MicrosporidiaDB:H312_01055"/>
<evidence type="ECO:0000313" key="14">
    <source>
        <dbReference type="Proteomes" id="UP000030655"/>
    </source>
</evidence>
<evidence type="ECO:0000256" key="10">
    <source>
        <dbReference type="ARBA" id="ARBA00029886"/>
    </source>
</evidence>
<feature type="domain" description="Aminoacyl-transfer RNA synthetases class-II family profile" evidence="12">
    <location>
        <begin position="151"/>
        <end position="438"/>
    </location>
</feature>
<dbReference type="Gene3D" id="3.30.930.10">
    <property type="entry name" value="Bira Bifunctional Protein, Domain 2"/>
    <property type="match status" value="1"/>
</dbReference>
<dbReference type="GO" id="GO:0005737">
    <property type="term" value="C:cytoplasm"/>
    <property type="evidence" value="ECO:0007669"/>
    <property type="project" value="UniProtKB-SubCell"/>
</dbReference>
<evidence type="ECO:0000256" key="11">
    <source>
        <dbReference type="ARBA" id="ARBA00047844"/>
    </source>
</evidence>
<evidence type="ECO:0000256" key="2">
    <source>
        <dbReference type="ARBA" id="ARBA00008226"/>
    </source>
</evidence>
<dbReference type="InterPro" id="IPR004364">
    <property type="entry name" value="Aa-tRNA-synt_II"/>
</dbReference>
<dbReference type="Pfam" id="PF00152">
    <property type="entry name" value="tRNA-synt_2"/>
    <property type="match status" value="1"/>
</dbReference>
<evidence type="ECO:0000256" key="4">
    <source>
        <dbReference type="ARBA" id="ARBA00022490"/>
    </source>
</evidence>
<proteinExistence type="inferred from homology"/>
<dbReference type="SUPFAM" id="SSF50249">
    <property type="entry name" value="Nucleic acid-binding proteins"/>
    <property type="match status" value="1"/>
</dbReference>
<dbReference type="EC" id="6.1.1.22" evidence="3"/>
<evidence type="ECO:0000256" key="9">
    <source>
        <dbReference type="ARBA" id="ARBA00023146"/>
    </source>
</evidence>
<accession>A0A059F2Z9</accession>
<keyword evidence="4" id="KW-0963">Cytoplasm</keyword>
<dbReference type="Proteomes" id="UP000030655">
    <property type="component" value="Unassembled WGS sequence"/>
</dbReference>
<dbReference type="InterPro" id="IPR006195">
    <property type="entry name" value="aa-tRNA-synth_II"/>
</dbReference>
<keyword evidence="8" id="KW-0648">Protein biosynthesis</keyword>
<keyword evidence="5 13" id="KW-0436">Ligase</keyword>
<reference evidence="14" key="1">
    <citation type="submission" date="2013-02" db="EMBL/GenBank/DDBJ databases">
        <authorList>
            <consortium name="The Broad Institute Genome Sequencing Platform"/>
            <person name="Cuomo C."/>
            <person name="Becnel J."/>
            <person name="Sanscrainte N."/>
            <person name="Walker B."/>
            <person name="Young S.K."/>
            <person name="Zeng Q."/>
            <person name="Gargeya S."/>
            <person name="Fitzgerald M."/>
            <person name="Haas B."/>
            <person name="Abouelleil A."/>
            <person name="Alvarado L."/>
            <person name="Arachchi H.M."/>
            <person name="Berlin A.M."/>
            <person name="Chapman S.B."/>
            <person name="Dewar J."/>
            <person name="Goldberg J."/>
            <person name="Griggs A."/>
            <person name="Gujja S."/>
            <person name="Hansen M."/>
            <person name="Howarth C."/>
            <person name="Imamovic A."/>
            <person name="Larimer J."/>
            <person name="McCowan C."/>
            <person name="Murphy C."/>
            <person name="Neiman D."/>
            <person name="Pearson M."/>
            <person name="Priest M."/>
            <person name="Roberts A."/>
            <person name="Saif S."/>
            <person name="Shea T."/>
            <person name="Sisk P."/>
            <person name="Sykes S."/>
            <person name="Wortman J."/>
            <person name="Nusbaum C."/>
            <person name="Birren B."/>
        </authorList>
    </citation>
    <scope>NUCLEOTIDE SEQUENCE [LARGE SCALE GENOMIC DNA]</scope>
    <source>
        <strain evidence="14">PRA339</strain>
    </source>
</reference>
<evidence type="ECO:0000256" key="7">
    <source>
        <dbReference type="ARBA" id="ARBA00022840"/>
    </source>
</evidence>
<dbReference type="AlphaFoldDB" id="A0A059F2Z9"/>
<sequence length="446" mass="51860">MLTEETTVINKEELKEKLSILNMGAYTKKPLSEITKADINKKIETFGWVWSARVQGKMTFIELYSGFKKIKCVGITTEKSLTQWTSVKLFGEIHENKGTDGYEFEFFFEKLVVVGRADTFPINNETSQFTMLEKGHLALRTPERILFLKARSHLLRIIRDFFYQESCIEITPPTLVQTQVEGGSTLFKLKYYDSDAYLTQSSQLYLETVVPVSSKAFCIMPSYRAEKSNTRRHLSEYTHVEAEFADICFDDLASFVERMLIYSSTRFYDELEKDIKEVYPDFERVKVDKAKRMKYSEAIKYLQEKNQVKSDGTPYLDNDDIPDHAERFLCSEFGVVILTHFLVEHKPFYMRKVGNETESMDVLFPDVGEIVGGSMRCEDHDDLIEGFKREEIDPKPYYWYTDMLKYGTFSHGGFGLGFERLLMGLMKYNSVNKACLYPRFTTRCSP</sequence>
<dbReference type="HOGENOM" id="CLU_004553_2_10_1"/>
<keyword evidence="6" id="KW-0547">Nucleotide-binding</keyword>
<evidence type="ECO:0000256" key="6">
    <source>
        <dbReference type="ARBA" id="ARBA00022741"/>
    </source>
</evidence>
<keyword evidence="14" id="KW-1185">Reference proteome</keyword>